<dbReference type="EMBL" id="WJXA01000006">
    <property type="protein sequence ID" value="KAF7141122.1"/>
    <property type="molecule type" value="Genomic_DNA"/>
</dbReference>
<evidence type="ECO:0000256" key="1">
    <source>
        <dbReference type="SAM" id="MobiDB-lite"/>
    </source>
</evidence>
<reference evidence="2" key="1">
    <citation type="submission" date="2019-11" db="EMBL/GenBank/DDBJ databases">
        <authorList>
            <person name="Liu Y."/>
            <person name="Hou J."/>
            <person name="Li T.-Q."/>
            <person name="Guan C.-H."/>
            <person name="Wu X."/>
            <person name="Wu H.-Z."/>
            <person name="Ling F."/>
            <person name="Zhang R."/>
            <person name="Shi X.-G."/>
            <person name="Ren J.-P."/>
            <person name="Chen E.-F."/>
            <person name="Sun J.-M."/>
        </authorList>
    </citation>
    <scope>NUCLEOTIDE SEQUENCE</scope>
    <source>
        <strain evidence="2">Adult_tree_wgs_1</strain>
        <tissue evidence="2">Leaves</tissue>
    </source>
</reference>
<dbReference type="PANTHER" id="PTHR33349:SF1">
    <property type="entry name" value="EMB|CAB62594.1"/>
    <property type="match status" value="1"/>
</dbReference>
<evidence type="ECO:0000313" key="2">
    <source>
        <dbReference type="EMBL" id="KAF7141122.1"/>
    </source>
</evidence>
<feature type="region of interest" description="Disordered" evidence="1">
    <location>
        <begin position="1"/>
        <end position="23"/>
    </location>
</feature>
<dbReference type="OrthoDB" id="1750877at2759"/>
<feature type="compositionally biased region" description="Polar residues" evidence="1">
    <location>
        <begin position="1"/>
        <end position="17"/>
    </location>
</feature>
<proteinExistence type="predicted"/>
<comment type="caution">
    <text evidence="2">The sequence shown here is derived from an EMBL/GenBank/DDBJ whole genome shotgun (WGS) entry which is preliminary data.</text>
</comment>
<protein>
    <submittedName>
        <fullName evidence="2">Uncharacterized protein</fullName>
    </submittedName>
</protein>
<name>A0A834LMJ8_RHOSS</name>
<accession>A0A834LMJ8</accession>
<gene>
    <name evidence="2" type="ORF">RHSIM_Rhsim06G0013300</name>
</gene>
<keyword evidence="3" id="KW-1185">Reference proteome</keyword>
<organism evidence="2 3">
    <name type="scientific">Rhododendron simsii</name>
    <name type="common">Sims's rhododendron</name>
    <dbReference type="NCBI Taxonomy" id="118357"/>
    <lineage>
        <taxon>Eukaryota</taxon>
        <taxon>Viridiplantae</taxon>
        <taxon>Streptophyta</taxon>
        <taxon>Embryophyta</taxon>
        <taxon>Tracheophyta</taxon>
        <taxon>Spermatophyta</taxon>
        <taxon>Magnoliopsida</taxon>
        <taxon>eudicotyledons</taxon>
        <taxon>Gunneridae</taxon>
        <taxon>Pentapetalae</taxon>
        <taxon>asterids</taxon>
        <taxon>Ericales</taxon>
        <taxon>Ericaceae</taxon>
        <taxon>Ericoideae</taxon>
        <taxon>Rhodoreae</taxon>
        <taxon>Rhododendron</taxon>
    </lineage>
</organism>
<dbReference type="PANTHER" id="PTHR33349">
    <property type="entry name" value="EMB|CAB62594.1"/>
    <property type="match status" value="1"/>
</dbReference>
<dbReference type="AlphaFoldDB" id="A0A834LMJ8"/>
<dbReference type="Proteomes" id="UP000626092">
    <property type="component" value="Unassembled WGS sequence"/>
</dbReference>
<sequence length="102" mass="10972">MVNTARHSTGKASSLKSGESVDPHYLRASTGSCHDVCKYGRNHEVELKARKMTVVVKVKPKPSPVSKALSADSPSVIKEEVSSLSSDTVGFFQTSTTIHNDI</sequence>
<evidence type="ECO:0000313" key="3">
    <source>
        <dbReference type="Proteomes" id="UP000626092"/>
    </source>
</evidence>